<keyword evidence="1" id="KW-0472">Membrane</keyword>
<accession>A0A4S4A6D0</accession>
<feature type="transmembrane region" description="Helical" evidence="1">
    <location>
        <begin position="227"/>
        <end position="248"/>
    </location>
</feature>
<name>A0A4S4A6D0_9FLAO</name>
<keyword evidence="4" id="KW-1185">Reference proteome</keyword>
<dbReference type="EMBL" id="SSNZ01000001">
    <property type="protein sequence ID" value="THF53525.1"/>
    <property type="molecule type" value="Genomic_DNA"/>
</dbReference>
<dbReference type="OrthoDB" id="847268at2"/>
<organism evidence="3 4">
    <name type="scientific">Flavobacterium supellecticarium</name>
    <dbReference type="NCBI Taxonomy" id="2565924"/>
    <lineage>
        <taxon>Bacteria</taxon>
        <taxon>Pseudomonadati</taxon>
        <taxon>Bacteroidota</taxon>
        <taxon>Flavobacteriia</taxon>
        <taxon>Flavobacteriales</taxon>
        <taxon>Flavobacteriaceae</taxon>
        <taxon>Flavobacterium</taxon>
    </lineage>
</organism>
<evidence type="ECO:0000256" key="1">
    <source>
        <dbReference type="SAM" id="Phobius"/>
    </source>
</evidence>
<dbReference type="GO" id="GO:0008237">
    <property type="term" value="F:metallopeptidase activity"/>
    <property type="evidence" value="ECO:0007669"/>
    <property type="project" value="UniProtKB-KW"/>
</dbReference>
<evidence type="ECO:0000313" key="3">
    <source>
        <dbReference type="EMBL" id="THF53525.1"/>
    </source>
</evidence>
<proteinExistence type="predicted"/>
<keyword evidence="3" id="KW-0645">Protease</keyword>
<keyword evidence="1" id="KW-0812">Transmembrane</keyword>
<reference evidence="3 4" key="1">
    <citation type="submission" date="2019-04" db="EMBL/GenBank/DDBJ databases">
        <title>Flavobacterium sp. nov. isolated from construction timber.</title>
        <authorList>
            <person name="Lin S.-Y."/>
            <person name="Chang C.-T."/>
            <person name="Young C.-C."/>
        </authorList>
    </citation>
    <scope>NUCLEOTIDE SEQUENCE [LARGE SCALE GENOMIC DNA]</scope>
    <source>
        <strain evidence="3 4">CC-CTC003</strain>
    </source>
</reference>
<sequence>MQGLKQYVFIHSIILKQYDYIKIFCLVWFVLFPSKEFNVSNDIKDKINGILILLLLNFVFLLFSSLLIEFLLPNVYSAYTCEDGFKWLFLFPAIIAPVREEILFRLWLKYSRINLSFFLGMLTSVLILLILSEILFDNWIPNTLAILSGVTVFICSFVFLKKYDPFFDYFFKRHLRLFVIFSVISFGYLHLLNFKITREILFFSPLLLLPYFMAGFIFSYIRLYFGFIYSVMAHIVMNLLGTSILLLFR</sequence>
<keyword evidence="3" id="KW-0482">Metalloprotease</keyword>
<protein>
    <submittedName>
        <fullName evidence="3">CPBP family intramembrane metalloprotease</fullName>
    </submittedName>
</protein>
<dbReference type="Proteomes" id="UP000307507">
    <property type="component" value="Unassembled WGS sequence"/>
</dbReference>
<keyword evidence="3" id="KW-0378">Hydrolase</keyword>
<dbReference type="InterPro" id="IPR003675">
    <property type="entry name" value="Rce1/LyrA-like_dom"/>
</dbReference>
<dbReference type="GO" id="GO:0080120">
    <property type="term" value="P:CAAX-box protein maturation"/>
    <property type="evidence" value="ECO:0007669"/>
    <property type="project" value="UniProtKB-ARBA"/>
</dbReference>
<feature type="transmembrane region" description="Helical" evidence="1">
    <location>
        <begin position="49"/>
        <end position="68"/>
    </location>
</feature>
<evidence type="ECO:0000259" key="2">
    <source>
        <dbReference type="Pfam" id="PF02517"/>
    </source>
</evidence>
<feature type="transmembrane region" description="Helical" evidence="1">
    <location>
        <begin position="200"/>
        <end position="220"/>
    </location>
</feature>
<dbReference type="Pfam" id="PF02517">
    <property type="entry name" value="Rce1-like"/>
    <property type="match status" value="1"/>
</dbReference>
<dbReference type="GO" id="GO:0004175">
    <property type="term" value="F:endopeptidase activity"/>
    <property type="evidence" value="ECO:0007669"/>
    <property type="project" value="UniProtKB-ARBA"/>
</dbReference>
<gene>
    <name evidence="3" type="ORF">E6C50_01425</name>
</gene>
<evidence type="ECO:0000313" key="4">
    <source>
        <dbReference type="Proteomes" id="UP000307507"/>
    </source>
</evidence>
<dbReference type="AlphaFoldDB" id="A0A4S4A6D0"/>
<feature type="transmembrane region" description="Helical" evidence="1">
    <location>
        <begin position="175"/>
        <end position="194"/>
    </location>
</feature>
<feature type="transmembrane region" description="Helical" evidence="1">
    <location>
        <begin position="142"/>
        <end position="163"/>
    </location>
</feature>
<feature type="domain" description="CAAX prenyl protease 2/Lysostaphin resistance protein A-like" evidence="2">
    <location>
        <begin position="86"/>
        <end position="240"/>
    </location>
</feature>
<dbReference type="GO" id="GO:0006508">
    <property type="term" value="P:proteolysis"/>
    <property type="evidence" value="ECO:0007669"/>
    <property type="project" value="UniProtKB-KW"/>
</dbReference>
<comment type="caution">
    <text evidence="3">The sequence shown here is derived from an EMBL/GenBank/DDBJ whole genome shotgun (WGS) entry which is preliminary data.</text>
</comment>
<feature type="transmembrane region" description="Helical" evidence="1">
    <location>
        <begin position="115"/>
        <end position="136"/>
    </location>
</feature>
<keyword evidence="1" id="KW-1133">Transmembrane helix</keyword>